<gene>
    <name evidence="2" type="ORF">GXW76_17140</name>
</gene>
<reference evidence="2" key="2">
    <citation type="journal article" date="2021" name="Syst. Appl. Microbiol.">
        <title>Roseomonas hellenica sp. nov., isolated from roots of wild-growing Alkanna tinctoria.</title>
        <authorList>
            <person name="Rat A."/>
            <person name="Naranjo H.D."/>
            <person name="Lebbe L."/>
            <person name="Cnockaert M."/>
            <person name="Krigas N."/>
            <person name="Grigoriadou K."/>
            <person name="Maloupa E."/>
            <person name="Willems A."/>
        </authorList>
    </citation>
    <scope>NUCLEOTIDE SEQUENCE</scope>
    <source>
        <strain evidence="2">LMG 31231</strain>
    </source>
</reference>
<organism evidence="2 3">
    <name type="scientific">Neoroseomonas soli</name>
    <dbReference type="NCBI Taxonomy" id="1081025"/>
    <lineage>
        <taxon>Bacteria</taxon>
        <taxon>Pseudomonadati</taxon>
        <taxon>Pseudomonadota</taxon>
        <taxon>Alphaproteobacteria</taxon>
        <taxon>Acetobacterales</taxon>
        <taxon>Acetobacteraceae</taxon>
        <taxon>Neoroseomonas</taxon>
    </lineage>
</organism>
<dbReference type="Proteomes" id="UP001138751">
    <property type="component" value="Unassembled WGS sequence"/>
</dbReference>
<feature type="compositionally biased region" description="Basic and acidic residues" evidence="1">
    <location>
        <begin position="41"/>
        <end position="50"/>
    </location>
</feature>
<sequence>MTRPALALSARQEMVASLRTSSRGVFQTDEADRDDEDREDEAPAWREGHPDAPNAGGGSEFRQDEAPAAPASARDARAAMIESMRGPSPPKRKDGAGASAREDRAAMIGGMQSAPPPATREDGAIVGAVDARAAMLASMKPATGGRRADGIQNAGPYPSKSSEPEGGTNTVRASDEVVAYWERLSIQQRRVQETRTAEAMRQLLVRKGRREFPLVPVLLDGRRLSVGVLDDALAYLRLELHRMGKPGPGPHFDPLDFLLDAVVRVIAARKRSGTTPAEGPANRWQWEENLREDLRQDRRALSIDFRTLAAPLILASPRAPQV</sequence>
<reference evidence="2" key="1">
    <citation type="submission" date="2020-01" db="EMBL/GenBank/DDBJ databases">
        <authorList>
            <person name="Rat A."/>
        </authorList>
    </citation>
    <scope>NUCLEOTIDE SEQUENCE</scope>
    <source>
        <strain evidence="2">LMG 31231</strain>
    </source>
</reference>
<evidence type="ECO:0000313" key="2">
    <source>
        <dbReference type="EMBL" id="MBR0672908.1"/>
    </source>
</evidence>
<dbReference type="RefSeq" id="WP_211863323.1">
    <property type="nucleotide sequence ID" value="NZ_JAAEDM010000053.1"/>
</dbReference>
<feature type="region of interest" description="Disordered" evidence="1">
    <location>
        <begin position="17"/>
        <end position="105"/>
    </location>
</feature>
<protein>
    <submittedName>
        <fullName evidence="2">Uncharacterized protein</fullName>
    </submittedName>
</protein>
<accession>A0A9X9X0H9</accession>
<keyword evidence="3" id="KW-1185">Reference proteome</keyword>
<comment type="caution">
    <text evidence="2">The sequence shown here is derived from an EMBL/GenBank/DDBJ whole genome shotgun (WGS) entry which is preliminary data.</text>
</comment>
<evidence type="ECO:0000256" key="1">
    <source>
        <dbReference type="SAM" id="MobiDB-lite"/>
    </source>
</evidence>
<dbReference type="AlphaFoldDB" id="A0A9X9X0H9"/>
<feature type="compositionally biased region" description="Basic and acidic residues" evidence="1">
    <location>
        <begin position="91"/>
        <end position="105"/>
    </location>
</feature>
<evidence type="ECO:0000313" key="3">
    <source>
        <dbReference type="Proteomes" id="UP001138751"/>
    </source>
</evidence>
<feature type="region of interest" description="Disordered" evidence="1">
    <location>
        <begin position="142"/>
        <end position="170"/>
    </location>
</feature>
<feature type="compositionally biased region" description="Acidic residues" evidence="1">
    <location>
        <begin position="29"/>
        <end position="40"/>
    </location>
</feature>
<dbReference type="EMBL" id="JAAEDM010000053">
    <property type="protein sequence ID" value="MBR0672908.1"/>
    <property type="molecule type" value="Genomic_DNA"/>
</dbReference>
<proteinExistence type="predicted"/>
<name>A0A9X9X0H9_9PROT</name>